<sequence length="72" mass="7458">MGPITTGERRKETLMGLGDDIKHNAESAKGSAKEGLGKATGNDEMVAEGKADKTKADAKKVGQDIKDAVTGE</sequence>
<comment type="caution">
    <text evidence="4">The sequence shown here is derived from an EMBL/GenBank/DDBJ whole genome shotgun (WGS) entry which is preliminary data.</text>
</comment>
<accession>A0A0M8MNJ3</accession>
<dbReference type="Gene3D" id="1.10.1470.10">
    <property type="entry name" value="YjbJ"/>
    <property type="match status" value="1"/>
</dbReference>
<dbReference type="AlphaFoldDB" id="A0A0M8MNJ3"/>
<evidence type="ECO:0000256" key="2">
    <source>
        <dbReference type="SAM" id="MobiDB-lite"/>
    </source>
</evidence>
<name>A0A0M8MNJ3_9MICO</name>
<proteinExistence type="inferred from homology"/>
<evidence type="ECO:0000313" key="5">
    <source>
        <dbReference type="Proteomes" id="UP000037737"/>
    </source>
</evidence>
<gene>
    <name evidence="4" type="ORF">XI38_09365</name>
</gene>
<protein>
    <recommendedName>
        <fullName evidence="3">CsbD-like domain-containing protein</fullName>
    </recommendedName>
</protein>
<reference evidence="4" key="1">
    <citation type="submission" date="2015-04" db="EMBL/GenBank/DDBJ databases">
        <title>Complete genome sequence of Microbacterium chocolatum SIT 101, a bacterium enantioselectively hydrolyzing mesomeric diesters.</title>
        <authorList>
            <person name="Li X."/>
            <person name="Xu Y."/>
        </authorList>
    </citation>
    <scope>NUCLEOTIDE SEQUENCE [LARGE SCALE GENOMIC DNA]</scope>
    <source>
        <strain evidence="4">SIT 101</strain>
    </source>
</reference>
<evidence type="ECO:0000259" key="3">
    <source>
        <dbReference type="Pfam" id="PF05532"/>
    </source>
</evidence>
<dbReference type="InterPro" id="IPR036629">
    <property type="entry name" value="YjbJ_sf"/>
</dbReference>
<dbReference type="Proteomes" id="UP000037737">
    <property type="component" value="Unassembled WGS sequence"/>
</dbReference>
<evidence type="ECO:0000256" key="1">
    <source>
        <dbReference type="ARBA" id="ARBA00009129"/>
    </source>
</evidence>
<feature type="compositionally biased region" description="Basic and acidic residues" evidence="2">
    <location>
        <begin position="7"/>
        <end position="36"/>
    </location>
</feature>
<dbReference type="Pfam" id="PF05532">
    <property type="entry name" value="CsbD"/>
    <property type="match status" value="1"/>
</dbReference>
<dbReference type="InterPro" id="IPR008462">
    <property type="entry name" value="CsbD"/>
</dbReference>
<evidence type="ECO:0000313" key="4">
    <source>
        <dbReference type="EMBL" id="KOS10660.1"/>
    </source>
</evidence>
<dbReference type="EMBL" id="LAVO01000009">
    <property type="protein sequence ID" value="KOS10660.1"/>
    <property type="molecule type" value="Genomic_DNA"/>
</dbReference>
<keyword evidence="5" id="KW-1185">Reference proteome</keyword>
<comment type="similarity">
    <text evidence="1">Belongs to the UPF0337 (CsbD) family.</text>
</comment>
<dbReference type="SUPFAM" id="SSF69047">
    <property type="entry name" value="Hypothetical protein YjbJ"/>
    <property type="match status" value="1"/>
</dbReference>
<organism evidence="4 5">
    <name type="scientific">Microbacterium aurantiacum</name>
    <dbReference type="NCBI Taxonomy" id="162393"/>
    <lineage>
        <taxon>Bacteria</taxon>
        <taxon>Bacillati</taxon>
        <taxon>Actinomycetota</taxon>
        <taxon>Actinomycetes</taxon>
        <taxon>Micrococcales</taxon>
        <taxon>Microbacteriaceae</taxon>
        <taxon>Microbacterium</taxon>
    </lineage>
</organism>
<dbReference type="PATRIC" id="fig|84292.3.peg.1913"/>
<feature type="region of interest" description="Disordered" evidence="2">
    <location>
        <begin position="1"/>
        <end position="43"/>
    </location>
</feature>
<feature type="domain" description="CsbD-like" evidence="3">
    <location>
        <begin position="19"/>
        <end position="69"/>
    </location>
</feature>